<keyword evidence="8" id="KW-1185">Reference proteome</keyword>
<dbReference type="Gene3D" id="2.60.120.10">
    <property type="entry name" value="Jelly Rolls"/>
    <property type="match status" value="1"/>
</dbReference>
<feature type="binding site" evidence="6">
    <location>
        <position position="92"/>
    </location>
    <ligand>
        <name>Fe cation</name>
        <dbReference type="ChEBI" id="CHEBI:24875"/>
        <note>catalytic</note>
    </ligand>
</feature>
<evidence type="ECO:0000256" key="3">
    <source>
        <dbReference type="ARBA" id="ARBA00022964"/>
    </source>
</evidence>
<reference evidence="7 8" key="1">
    <citation type="submission" date="2019-05" db="EMBL/GenBank/DDBJ databases">
        <title>We sequenced the genome of Paenibacillus hemerocallicola KCTC 33185 for further insight into its adaptation and study the phylogeny of Paenibacillus.</title>
        <authorList>
            <person name="Narsing Rao M.P."/>
        </authorList>
    </citation>
    <scope>NUCLEOTIDE SEQUENCE [LARGE SCALE GENOMIC DNA]</scope>
    <source>
        <strain evidence="7 8">KCTC 33185</strain>
    </source>
</reference>
<dbReference type="EMBL" id="VDCQ01000001">
    <property type="protein sequence ID" value="TNJ68310.1"/>
    <property type="molecule type" value="Genomic_DNA"/>
</dbReference>
<name>A0A5C4TIP8_9BACL</name>
<dbReference type="CDD" id="cd10548">
    <property type="entry name" value="cupin_CDO"/>
    <property type="match status" value="1"/>
</dbReference>
<accession>A0A5C4TIP8</accession>
<evidence type="ECO:0000256" key="2">
    <source>
        <dbReference type="ARBA" id="ARBA00022723"/>
    </source>
</evidence>
<dbReference type="Proteomes" id="UP000307943">
    <property type="component" value="Unassembled WGS sequence"/>
</dbReference>
<gene>
    <name evidence="7" type="ORF">FE784_01220</name>
</gene>
<evidence type="ECO:0000256" key="5">
    <source>
        <dbReference type="ARBA" id="ARBA00023004"/>
    </source>
</evidence>
<dbReference type="OrthoDB" id="7059163at2"/>
<dbReference type="GO" id="GO:0016702">
    <property type="term" value="F:oxidoreductase activity, acting on single donors with incorporation of molecular oxygen, incorporation of two atoms of oxygen"/>
    <property type="evidence" value="ECO:0007669"/>
    <property type="project" value="InterPro"/>
</dbReference>
<dbReference type="InterPro" id="IPR011051">
    <property type="entry name" value="RmlC_Cupin_sf"/>
</dbReference>
<dbReference type="PANTHER" id="PTHR12918">
    <property type="entry name" value="CYSTEINE DIOXYGENASE"/>
    <property type="match status" value="1"/>
</dbReference>
<dbReference type="SUPFAM" id="SSF51182">
    <property type="entry name" value="RmlC-like cupins"/>
    <property type="match status" value="1"/>
</dbReference>
<organism evidence="7 8">
    <name type="scientific">Paenibacillus hemerocallicola</name>
    <dbReference type="NCBI Taxonomy" id="1172614"/>
    <lineage>
        <taxon>Bacteria</taxon>
        <taxon>Bacillati</taxon>
        <taxon>Bacillota</taxon>
        <taxon>Bacilli</taxon>
        <taxon>Bacillales</taxon>
        <taxon>Paenibacillaceae</taxon>
        <taxon>Paenibacillus</taxon>
    </lineage>
</organism>
<feature type="binding site" evidence="6">
    <location>
        <position position="141"/>
    </location>
    <ligand>
        <name>Fe cation</name>
        <dbReference type="ChEBI" id="CHEBI:24875"/>
        <note>catalytic</note>
    </ligand>
</feature>
<dbReference type="Pfam" id="PF05995">
    <property type="entry name" value="CDO_I"/>
    <property type="match status" value="1"/>
</dbReference>
<keyword evidence="2 6" id="KW-0479">Metal-binding</keyword>
<evidence type="ECO:0000256" key="1">
    <source>
        <dbReference type="ARBA" id="ARBA00006622"/>
    </source>
</evidence>
<proteinExistence type="inferred from homology"/>
<comment type="similarity">
    <text evidence="1">Belongs to the cysteine dioxygenase family.</text>
</comment>
<dbReference type="InterPro" id="IPR014710">
    <property type="entry name" value="RmlC-like_jellyroll"/>
</dbReference>
<keyword evidence="4" id="KW-0560">Oxidoreductase</keyword>
<dbReference type="AlphaFoldDB" id="A0A5C4TIP8"/>
<keyword evidence="3 7" id="KW-0223">Dioxygenase</keyword>
<evidence type="ECO:0000313" key="7">
    <source>
        <dbReference type="EMBL" id="TNJ68310.1"/>
    </source>
</evidence>
<evidence type="ECO:0000313" key="8">
    <source>
        <dbReference type="Proteomes" id="UP000307943"/>
    </source>
</evidence>
<evidence type="ECO:0000256" key="4">
    <source>
        <dbReference type="ARBA" id="ARBA00023002"/>
    </source>
</evidence>
<dbReference type="InterPro" id="IPR010300">
    <property type="entry name" value="CDO_1"/>
</dbReference>
<feature type="binding site" evidence="6">
    <location>
        <position position="90"/>
    </location>
    <ligand>
        <name>Fe cation</name>
        <dbReference type="ChEBI" id="CHEBI:24875"/>
        <note>catalytic</note>
    </ligand>
</feature>
<evidence type="ECO:0000256" key="6">
    <source>
        <dbReference type="PIRSR" id="PIRSR610300-51"/>
    </source>
</evidence>
<protein>
    <submittedName>
        <fullName evidence="7">Cysteine dioxygenase</fullName>
    </submittedName>
</protein>
<dbReference type="GO" id="GO:0008198">
    <property type="term" value="F:ferrous iron binding"/>
    <property type="evidence" value="ECO:0007669"/>
    <property type="project" value="TreeGrafter"/>
</dbReference>
<dbReference type="PANTHER" id="PTHR12918:SF1">
    <property type="entry name" value="CYSTEINE DIOXYGENASE TYPE 1"/>
    <property type="match status" value="1"/>
</dbReference>
<sequence length="179" mass="19848">MSKAEYRPTTGGGCPMILIKRLCDTLSPLKRPDVRELKEALAAIGCTPELVAPYVSEPERLPYGRNVLYRSDEVEAIVVHLPARSETYIHDHGSSAGCALVVEGIMQNAMFQVDERGEAAYVAEFRMREGQTILAPKGQIHQMSNPGARRTVSLHLYSPPLSGAKTYKRAEQYVLDYVI</sequence>
<comment type="caution">
    <text evidence="7">The sequence shown here is derived from an EMBL/GenBank/DDBJ whole genome shotgun (WGS) entry which is preliminary data.</text>
</comment>
<keyword evidence="5 6" id="KW-0408">Iron</keyword>